<dbReference type="Proteomes" id="UP000236895">
    <property type="component" value="Unassembled WGS sequence"/>
</dbReference>
<feature type="non-terminal residue" evidence="1">
    <location>
        <position position="1"/>
    </location>
</feature>
<evidence type="ECO:0000313" key="2">
    <source>
        <dbReference type="Proteomes" id="UP000236895"/>
    </source>
</evidence>
<dbReference type="EMBL" id="PKRU02000022">
    <property type="protein sequence ID" value="RPD37175.1"/>
    <property type="molecule type" value="Genomic_DNA"/>
</dbReference>
<accession>A0A3R7TJ32</accession>
<dbReference type="AlphaFoldDB" id="A0A3R7TJ32"/>
<protein>
    <submittedName>
        <fullName evidence="1">Uncharacterized protein</fullName>
    </submittedName>
</protein>
<sequence>AKLHVNYEVGRIINSTDIDNWQYPAENSGGFLSHSVASAIGLDATDKGKRWRVIGKTIGYWGWWHWIQEVIE</sequence>
<name>A0A3R7TJ32_9HYPH</name>
<organism evidence="1 2">
    <name type="scientific">Candidatus Liberibacter solanacearum</name>
    <dbReference type="NCBI Taxonomy" id="556287"/>
    <lineage>
        <taxon>Bacteria</taxon>
        <taxon>Pseudomonadati</taxon>
        <taxon>Pseudomonadota</taxon>
        <taxon>Alphaproteobacteria</taxon>
        <taxon>Hyphomicrobiales</taxon>
        <taxon>Rhizobiaceae</taxon>
        <taxon>Liberibacter</taxon>
    </lineage>
</organism>
<evidence type="ECO:0000313" key="1">
    <source>
        <dbReference type="EMBL" id="RPD37175.1"/>
    </source>
</evidence>
<proteinExistence type="predicted"/>
<comment type="caution">
    <text evidence="1">The sequence shown here is derived from an EMBL/GenBank/DDBJ whole genome shotgun (WGS) entry which is preliminary data.</text>
</comment>
<gene>
    <name evidence="1" type="ORF">C0030_003680</name>
</gene>
<reference evidence="1 2" key="1">
    <citation type="submission" date="2018-11" db="EMBL/GenBank/DDBJ databases">
        <title>Genome Analysis of Haplotype D of Candidatus Liberibacter Solanacearum.</title>
        <authorList>
            <person name="Katsir L."/>
            <person name="Ruan Z."/>
            <person name="Santos Garcia D."/>
            <person name="Piasezky A."/>
            <person name="Jiang J."/>
            <person name="Sela N."/>
            <person name="Freilich S."/>
            <person name="Bahar O."/>
        </authorList>
    </citation>
    <scope>NUCLEOTIDE SEQUENCE [LARGE SCALE GENOMIC DNA]</scope>
    <source>
        <strain evidence="2">haplotype D1</strain>
    </source>
</reference>